<keyword evidence="1" id="KW-0732">Signal</keyword>
<evidence type="ECO:0000313" key="2">
    <source>
        <dbReference type="EMBL" id="KPC54998.1"/>
    </source>
</evidence>
<dbReference type="EMBL" id="LAQT01000001">
    <property type="protein sequence ID" value="KPC54998.1"/>
    <property type="molecule type" value="Genomic_DNA"/>
</dbReference>
<feature type="chain" id="PRO_5005849824" description="DUF885 domain-containing protein" evidence="1">
    <location>
        <begin position="27"/>
        <end position="587"/>
    </location>
</feature>
<proteinExistence type="predicted"/>
<sequence>MHLRATWAAVPLAISLGLTTATAVHAAIPDWVAQSNALAMPVMQIPAKYEPETVSSFGQEEFDTEVVDLKPKVYERRRADSEKVLAQLLVEQKTTLPPKVRQDLEITLDAVHRNMDTQQLEHDLLLDYIDVPKTVWFGLDTLLEPRNKADRQRRALQRLNRYAGLEKGYTPLVDLARARTEENIQRAGVTGPYIEDLNQQLDNIDVMLDGIKEDFTKAGLTGWEQPFAVLSQQLHAYGDWARKTLTPLARKTPRPPAAIYANDLRNYGVSISPDELILRAGADYQEVKDSMRAVAARLAEQRNYKSADYHDVIRELKKQQVPAAEMLPHYRDTLAQIEAIIRREHLITLPNRAAHIRPATDAESASVGSPFMNPPRLLGNTGEYGEFVITTSNPHAKSDAKMDDDTHVAASWTLTAHEARPGHELQYSSMVEQGVSIPRAIFAENSANVEGWAVYCEAMIEPYMPLDAQLISLQNRLMRVARAFLDPMINTGRITPEEAKQVLMNDVVLSEPLAQSEIDRYAFNSPGQATAYYFGYTNLRSLLTQTQLVLGSKFKLQAFNDFVIKQGLLPPELMRKAVMEEFVPSQQ</sequence>
<accession>A0A0N0GQS3</accession>
<dbReference type="RefSeq" id="WP_053935740.1">
    <property type="nucleotide sequence ID" value="NZ_LAQT01000001.1"/>
</dbReference>
<dbReference type="Pfam" id="PF05960">
    <property type="entry name" value="DUF885"/>
    <property type="match status" value="1"/>
</dbReference>
<dbReference type="InterPro" id="IPR010281">
    <property type="entry name" value="DUF885"/>
</dbReference>
<dbReference type="PANTHER" id="PTHR33361:SF2">
    <property type="entry name" value="DUF885 DOMAIN-CONTAINING PROTEIN"/>
    <property type="match status" value="1"/>
</dbReference>
<dbReference type="PATRIC" id="fig|857265.3.peg.5"/>
<name>A0A0N0GQS3_9NEIS</name>
<dbReference type="STRING" id="857265.WG78_00025"/>
<keyword evidence="3" id="KW-1185">Reference proteome</keyword>
<feature type="signal peptide" evidence="1">
    <location>
        <begin position="1"/>
        <end position="26"/>
    </location>
</feature>
<protein>
    <recommendedName>
        <fullName evidence="4">DUF885 domain-containing protein</fullName>
    </recommendedName>
</protein>
<dbReference type="Proteomes" id="UP000037939">
    <property type="component" value="Unassembled WGS sequence"/>
</dbReference>
<comment type="caution">
    <text evidence="2">The sequence shown here is derived from an EMBL/GenBank/DDBJ whole genome shotgun (WGS) entry which is preliminary data.</text>
</comment>
<evidence type="ECO:0008006" key="4">
    <source>
        <dbReference type="Google" id="ProtNLM"/>
    </source>
</evidence>
<dbReference type="AlphaFoldDB" id="A0A0N0GQS3"/>
<dbReference type="PANTHER" id="PTHR33361">
    <property type="entry name" value="GLR0591 PROTEIN"/>
    <property type="match status" value="1"/>
</dbReference>
<evidence type="ECO:0000313" key="3">
    <source>
        <dbReference type="Proteomes" id="UP000037939"/>
    </source>
</evidence>
<evidence type="ECO:0000256" key="1">
    <source>
        <dbReference type="SAM" id="SignalP"/>
    </source>
</evidence>
<reference evidence="2 3" key="1">
    <citation type="submission" date="2015-07" db="EMBL/GenBank/DDBJ databases">
        <title>Draft genome sequence of the Amantichitinum ursilacus IGB-41, a new chitin-degrading bacterium.</title>
        <authorList>
            <person name="Kirstahler P."/>
            <person name="Guenther M."/>
            <person name="Grumaz C."/>
            <person name="Rupp S."/>
            <person name="Zibek S."/>
            <person name="Sohn K."/>
        </authorList>
    </citation>
    <scope>NUCLEOTIDE SEQUENCE [LARGE SCALE GENOMIC DNA]</scope>
    <source>
        <strain evidence="2 3">IGB-41</strain>
    </source>
</reference>
<organism evidence="2 3">
    <name type="scientific">Amantichitinum ursilacus</name>
    <dbReference type="NCBI Taxonomy" id="857265"/>
    <lineage>
        <taxon>Bacteria</taxon>
        <taxon>Pseudomonadati</taxon>
        <taxon>Pseudomonadota</taxon>
        <taxon>Betaproteobacteria</taxon>
        <taxon>Neisseriales</taxon>
        <taxon>Chitinibacteraceae</taxon>
        <taxon>Amantichitinum</taxon>
    </lineage>
</organism>
<gene>
    <name evidence="2" type="ORF">WG78_00025</name>
</gene>